<dbReference type="EMBL" id="CAKOGP040001502">
    <property type="protein sequence ID" value="CAJ1945774.1"/>
    <property type="molecule type" value="Genomic_DNA"/>
</dbReference>
<protein>
    <recommendedName>
        <fullName evidence="4">G-protein coupled receptors family 2 profile 2 domain-containing protein</fullName>
    </recommendedName>
</protein>
<evidence type="ECO:0000313" key="3">
    <source>
        <dbReference type="Proteomes" id="UP001295423"/>
    </source>
</evidence>
<evidence type="ECO:0008006" key="4">
    <source>
        <dbReference type="Google" id="ProtNLM"/>
    </source>
</evidence>
<accession>A0AAD2FKJ9</accession>
<proteinExistence type="predicted"/>
<keyword evidence="1" id="KW-0472">Membrane</keyword>
<comment type="caution">
    <text evidence="2">The sequence shown here is derived from an EMBL/GenBank/DDBJ whole genome shotgun (WGS) entry which is preliminary data.</text>
</comment>
<keyword evidence="1" id="KW-0812">Transmembrane</keyword>
<name>A0AAD2FKJ9_9STRA</name>
<keyword evidence="1" id="KW-1133">Transmembrane helix</keyword>
<feature type="transmembrane region" description="Helical" evidence="1">
    <location>
        <begin position="100"/>
        <end position="119"/>
    </location>
</feature>
<dbReference type="Proteomes" id="UP001295423">
    <property type="component" value="Unassembled WGS sequence"/>
</dbReference>
<dbReference type="AlphaFoldDB" id="A0AAD2FKJ9"/>
<organism evidence="2 3">
    <name type="scientific">Cylindrotheca closterium</name>
    <dbReference type="NCBI Taxonomy" id="2856"/>
    <lineage>
        <taxon>Eukaryota</taxon>
        <taxon>Sar</taxon>
        <taxon>Stramenopiles</taxon>
        <taxon>Ochrophyta</taxon>
        <taxon>Bacillariophyta</taxon>
        <taxon>Bacillariophyceae</taxon>
        <taxon>Bacillariophycidae</taxon>
        <taxon>Bacillariales</taxon>
        <taxon>Bacillariaceae</taxon>
        <taxon>Cylindrotheca</taxon>
    </lineage>
</organism>
<reference evidence="2" key="1">
    <citation type="submission" date="2023-08" db="EMBL/GenBank/DDBJ databases">
        <authorList>
            <person name="Audoor S."/>
            <person name="Bilcke G."/>
        </authorList>
    </citation>
    <scope>NUCLEOTIDE SEQUENCE</scope>
</reference>
<gene>
    <name evidence="2" type="ORF">CYCCA115_LOCUS9919</name>
</gene>
<evidence type="ECO:0000313" key="2">
    <source>
        <dbReference type="EMBL" id="CAJ1945774.1"/>
    </source>
</evidence>
<evidence type="ECO:0000256" key="1">
    <source>
        <dbReference type="SAM" id="Phobius"/>
    </source>
</evidence>
<sequence length="173" mass="19229">MIFNAKQHRKLTTYLRLLFAMSVYDIAQRLNWSVAAFLRPQGTSIRMLSVGNKTTCNAVGFVNQISQATMMYQGMLGFYFLLTARCGVGNHCIARKIEPWMHIVSIGYPLVFGIALQILDGYGEVTNGIGCWVVATEDCETDFLCTARVISWVSSYAIPLILVCISLMVNATP</sequence>
<feature type="transmembrane region" description="Helical" evidence="1">
    <location>
        <begin position="149"/>
        <end position="169"/>
    </location>
</feature>
<keyword evidence="3" id="KW-1185">Reference proteome</keyword>